<keyword evidence="5 9" id="KW-0521">NADP</keyword>
<evidence type="ECO:0000256" key="4">
    <source>
        <dbReference type="ARBA" id="ARBA00022801"/>
    </source>
</evidence>
<comment type="pathway">
    <text evidence="1 9">One-carbon metabolism; tetrahydrofolate interconversion.</text>
</comment>
<comment type="similarity">
    <text evidence="9">Belongs to the tetrahydrofolate dehydrogenase/cyclohydrolase family.</text>
</comment>
<dbReference type="Pfam" id="PF00763">
    <property type="entry name" value="THF_DHG_CYH"/>
    <property type="match status" value="1"/>
</dbReference>
<sequence>MPIIDGKKLAEEIKAELKTEVLGLNKKIRLAVIKVGKNPVTEKFLEQKKKFGEAVGIDVRIYDLQETISTNQLREKLAEIVHIKENTGVIIQLPLPKQINTQYILDGIIPEKDPDMLSSKSVGLFSSGRSKILPPVVGAIKYIFDKNNVDAKGKNVTVLGAGRLVGKPVAVWLMNQGAAVTIIDENTADPTVHTIDADIIISGVGEPNLITADMVKDNAVVIDCGTSEAGGKIVGDIDPRVADKASLFSPVPGGIGPLTVSMLFKNLAELAKIK</sequence>
<keyword evidence="7 9" id="KW-0486">Methionine biosynthesis</keyword>
<dbReference type="EC" id="3.5.4.9" evidence="9"/>
<evidence type="ECO:0000256" key="8">
    <source>
        <dbReference type="ARBA" id="ARBA00023268"/>
    </source>
</evidence>
<keyword evidence="3 9" id="KW-0658">Purine biosynthesis</keyword>
<dbReference type="PATRIC" id="fig|1618652.3.peg.567"/>
<accession>A0A0G1ICW1</accession>
<dbReference type="InterPro" id="IPR020630">
    <property type="entry name" value="THF_DH/CycHdrlase_cat_dom"/>
</dbReference>
<feature type="domain" description="Tetrahydrofolate dehydrogenase/cyclohydrolase NAD(P)-binding" evidence="11">
    <location>
        <begin position="139"/>
        <end position="272"/>
    </location>
</feature>
<feature type="binding site" evidence="9">
    <location>
        <begin position="160"/>
        <end position="162"/>
    </location>
    <ligand>
        <name>NADP(+)</name>
        <dbReference type="ChEBI" id="CHEBI:58349"/>
    </ligand>
</feature>
<dbReference type="SUPFAM" id="SSF51735">
    <property type="entry name" value="NAD(P)-binding Rossmann-fold domains"/>
    <property type="match status" value="1"/>
</dbReference>
<evidence type="ECO:0000256" key="1">
    <source>
        <dbReference type="ARBA" id="ARBA00004777"/>
    </source>
</evidence>
<dbReference type="EC" id="1.5.1.5" evidence="9"/>
<dbReference type="InterPro" id="IPR046346">
    <property type="entry name" value="Aminoacid_DH-like_N_sf"/>
</dbReference>
<dbReference type="GO" id="GO:0004477">
    <property type="term" value="F:methenyltetrahydrofolate cyclohydrolase activity"/>
    <property type="evidence" value="ECO:0007669"/>
    <property type="project" value="UniProtKB-UniRule"/>
</dbReference>
<keyword evidence="2 9" id="KW-0554">One-carbon metabolism</keyword>
<dbReference type="InterPro" id="IPR020631">
    <property type="entry name" value="THF_DH/CycHdrlase_NAD-bd_dom"/>
</dbReference>
<evidence type="ECO:0000256" key="5">
    <source>
        <dbReference type="ARBA" id="ARBA00022857"/>
    </source>
</evidence>
<evidence type="ECO:0000259" key="10">
    <source>
        <dbReference type="Pfam" id="PF00763"/>
    </source>
</evidence>
<evidence type="ECO:0000256" key="9">
    <source>
        <dbReference type="HAMAP-Rule" id="MF_01576"/>
    </source>
</evidence>
<keyword evidence="4 9" id="KW-0378">Hydrolase</keyword>
<dbReference type="PANTHER" id="PTHR48099">
    <property type="entry name" value="C-1-TETRAHYDROFOLATE SYNTHASE, CYTOPLASMIC-RELATED"/>
    <property type="match status" value="1"/>
</dbReference>
<dbReference type="GO" id="GO:0004488">
    <property type="term" value="F:methylenetetrahydrofolate dehydrogenase (NADP+) activity"/>
    <property type="evidence" value="ECO:0007669"/>
    <property type="project" value="UniProtKB-UniRule"/>
</dbReference>
<dbReference type="Pfam" id="PF02882">
    <property type="entry name" value="THF_DHG_CYH_C"/>
    <property type="match status" value="1"/>
</dbReference>
<dbReference type="GO" id="GO:0035999">
    <property type="term" value="P:tetrahydrofolate interconversion"/>
    <property type="evidence" value="ECO:0007669"/>
    <property type="project" value="UniProtKB-UniRule"/>
</dbReference>
<evidence type="ECO:0000256" key="2">
    <source>
        <dbReference type="ARBA" id="ARBA00022563"/>
    </source>
</evidence>
<reference evidence="12 13" key="1">
    <citation type="journal article" date="2015" name="Nature">
        <title>rRNA introns, odd ribosomes, and small enigmatic genomes across a large radiation of phyla.</title>
        <authorList>
            <person name="Brown C.T."/>
            <person name="Hug L.A."/>
            <person name="Thomas B.C."/>
            <person name="Sharon I."/>
            <person name="Castelle C.J."/>
            <person name="Singh A."/>
            <person name="Wilkins M.J."/>
            <person name="Williams K.H."/>
            <person name="Banfield J.F."/>
        </authorList>
    </citation>
    <scope>NUCLEOTIDE SEQUENCE [LARGE SCALE GENOMIC DNA]</scope>
</reference>
<dbReference type="GO" id="GO:0006164">
    <property type="term" value="P:purine nucleotide biosynthetic process"/>
    <property type="evidence" value="ECO:0007669"/>
    <property type="project" value="UniProtKB-KW"/>
</dbReference>
<comment type="catalytic activity">
    <reaction evidence="9">
        <text>(6R)-5,10-methylene-5,6,7,8-tetrahydrofolate + NADP(+) = (6R)-5,10-methenyltetrahydrofolate + NADPH</text>
        <dbReference type="Rhea" id="RHEA:22812"/>
        <dbReference type="ChEBI" id="CHEBI:15636"/>
        <dbReference type="ChEBI" id="CHEBI:57455"/>
        <dbReference type="ChEBI" id="CHEBI:57783"/>
        <dbReference type="ChEBI" id="CHEBI:58349"/>
        <dbReference type="EC" id="1.5.1.5"/>
    </reaction>
</comment>
<organism evidence="12 13">
    <name type="scientific">Candidatus Giovannonibacteria bacterium GW2011_GWB1_44_23</name>
    <dbReference type="NCBI Taxonomy" id="1618652"/>
    <lineage>
        <taxon>Bacteria</taxon>
        <taxon>Candidatus Giovannoniibacteriota</taxon>
    </lineage>
</organism>
<feature type="domain" description="Tetrahydrofolate dehydrogenase/cyclohydrolase catalytic" evidence="10">
    <location>
        <begin position="4"/>
        <end position="115"/>
    </location>
</feature>
<name>A0A0G1ICW1_9BACT</name>
<comment type="function">
    <text evidence="9">Catalyzes the oxidation of 5,10-methylenetetrahydrofolate to 5,10-methenyltetrahydrofolate and then the hydrolysis of 5,10-methenyltetrahydrofolate to 10-formyltetrahydrofolate.</text>
</comment>
<comment type="subunit">
    <text evidence="9">Homodimer.</text>
</comment>
<comment type="catalytic activity">
    <reaction evidence="9">
        <text>(6R)-5,10-methenyltetrahydrofolate + H2O = (6R)-10-formyltetrahydrofolate + H(+)</text>
        <dbReference type="Rhea" id="RHEA:23700"/>
        <dbReference type="ChEBI" id="CHEBI:15377"/>
        <dbReference type="ChEBI" id="CHEBI:15378"/>
        <dbReference type="ChEBI" id="CHEBI:57455"/>
        <dbReference type="ChEBI" id="CHEBI:195366"/>
        <dbReference type="EC" id="3.5.4.9"/>
    </reaction>
</comment>
<dbReference type="InterPro" id="IPR000672">
    <property type="entry name" value="THF_DH/CycHdrlase"/>
</dbReference>
<comment type="caution">
    <text evidence="9">Lacks conserved residue(s) required for the propagation of feature annotation.</text>
</comment>
<evidence type="ECO:0000256" key="6">
    <source>
        <dbReference type="ARBA" id="ARBA00023002"/>
    </source>
</evidence>
<keyword evidence="9" id="KW-0368">Histidine biosynthesis</keyword>
<dbReference type="PRINTS" id="PR00085">
    <property type="entry name" value="THFDHDRGNASE"/>
</dbReference>
<evidence type="ECO:0000313" key="13">
    <source>
        <dbReference type="Proteomes" id="UP000033977"/>
    </source>
</evidence>
<keyword evidence="6 9" id="KW-0560">Oxidoreductase</keyword>
<dbReference type="GO" id="GO:0000105">
    <property type="term" value="P:L-histidine biosynthetic process"/>
    <property type="evidence" value="ECO:0007669"/>
    <property type="project" value="UniProtKB-KW"/>
</dbReference>
<dbReference type="HAMAP" id="MF_01576">
    <property type="entry name" value="THF_DHG_CYH"/>
    <property type="match status" value="1"/>
</dbReference>
<dbReference type="InterPro" id="IPR036291">
    <property type="entry name" value="NAD(P)-bd_dom_sf"/>
</dbReference>
<dbReference type="Gene3D" id="3.40.50.720">
    <property type="entry name" value="NAD(P)-binding Rossmann-like Domain"/>
    <property type="match status" value="1"/>
</dbReference>
<comment type="caution">
    <text evidence="12">The sequence shown here is derived from an EMBL/GenBank/DDBJ whole genome shotgun (WGS) entry which is preliminary data.</text>
</comment>
<dbReference type="UniPathway" id="UPA00193"/>
<keyword evidence="9" id="KW-0028">Amino-acid biosynthesis</keyword>
<feature type="binding site" evidence="9">
    <location>
        <position position="226"/>
    </location>
    <ligand>
        <name>NADP(+)</name>
        <dbReference type="ChEBI" id="CHEBI:58349"/>
    </ligand>
</feature>
<keyword evidence="8 9" id="KW-0511">Multifunctional enzyme</keyword>
<dbReference type="GO" id="GO:0005829">
    <property type="term" value="C:cytosol"/>
    <property type="evidence" value="ECO:0007669"/>
    <property type="project" value="TreeGrafter"/>
</dbReference>
<dbReference type="GO" id="GO:0009086">
    <property type="term" value="P:methionine biosynthetic process"/>
    <property type="evidence" value="ECO:0007669"/>
    <property type="project" value="UniProtKB-KW"/>
</dbReference>
<evidence type="ECO:0000259" key="11">
    <source>
        <dbReference type="Pfam" id="PF02882"/>
    </source>
</evidence>
<dbReference type="AlphaFoldDB" id="A0A0G1ICW1"/>
<gene>
    <name evidence="9" type="primary">folD</name>
    <name evidence="12" type="ORF">UW49_C0007G0091</name>
</gene>
<evidence type="ECO:0000313" key="12">
    <source>
        <dbReference type="EMBL" id="KKT57211.1"/>
    </source>
</evidence>
<dbReference type="Gene3D" id="3.40.50.10860">
    <property type="entry name" value="Leucine Dehydrogenase, chain A, domain 1"/>
    <property type="match status" value="1"/>
</dbReference>
<proteinExistence type="inferred from homology"/>
<dbReference type="SUPFAM" id="SSF53223">
    <property type="entry name" value="Aminoacid dehydrogenase-like, N-terminal domain"/>
    <property type="match status" value="1"/>
</dbReference>
<evidence type="ECO:0000256" key="3">
    <source>
        <dbReference type="ARBA" id="ARBA00022755"/>
    </source>
</evidence>
<dbReference type="CDD" id="cd01080">
    <property type="entry name" value="NAD_bind_m-THF_DH_Cyclohyd"/>
    <property type="match status" value="1"/>
</dbReference>
<dbReference type="EMBL" id="LCIN01000007">
    <property type="protein sequence ID" value="KKT57211.1"/>
    <property type="molecule type" value="Genomic_DNA"/>
</dbReference>
<protein>
    <recommendedName>
        <fullName evidence="9">Bifunctional protein FolD</fullName>
    </recommendedName>
    <domain>
        <recommendedName>
            <fullName evidence="9">Methylenetetrahydrofolate dehydrogenase</fullName>
            <ecNumber evidence="9">1.5.1.5</ecNumber>
        </recommendedName>
    </domain>
    <domain>
        <recommendedName>
            <fullName evidence="9">Methenyltetrahydrofolate cyclohydrolase</fullName>
            <ecNumber evidence="9">3.5.4.9</ecNumber>
        </recommendedName>
    </domain>
</protein>
<evidence type="ECO:0000256" key="7">
    <source>
        <dbReference type="ARBA" id="ARBA00023167"/>
    </source>
</evidence>
<dbReference type="PANTHER" id="PTHR48099:SF5">
    <property type="entry name" value="C-1-TETRAHYDROFOLATE SYNTHASE, CYTOPLASMIC"/>
    <property type="match status" value="1"/>
</dbReference>
<dbReference type="Proteomes" id="UP000033977">
    <property type="component" value="Unassembled WGS sequence"/>
</dbReference>